<dbReference type="InterPro" id="IPR023314">
    <property type="entry name" value="Myo_inos_IolC-like_sf"/>
</dbReference>
<organism evidence="8 9">
    <name type="scientific">Actinomyces oris</name>
    <dbReference type="NCBI Taxonomy" id="544580"/>
    <lineage>
        <taxon>Bacteria</taxon>
        <taxon>Bacillati</taxon>
        <taxon>Actinomycetota</taxon>
        <taxon>Actinomycetes</taxon>
        <taxon>Actinomycetales</taxon>
        <taxon>Actinomycetaceae</taxon>
        <taxon>Actinomyces</taxon>
    </lineage>
</organism>
<evidence type="ECO:0000256" key="6">
    <source>
        <dbReference type="SAM" id="MobiDB-lite"/>
    </source>
</evidence>
<evidence type="ECO:0000256" key="4">
    <source>
        <dbReference type="ARBA" id="ARBA00022777"/>
    </source>
</evidence>
<proteinExistence type="inferred from homology"/>
<reference evidence="8 9" key="1">
    <citation type="submission" date="2016-12" db="EMBL/GenBank/DDBJ databases">
        <title>Genomic comparison of strains in the 'Actinomyces naeslundii' group.</title>
        <authorList>
            <person name="Mughal S.R."/>
            <person name="Do T."/>
            <person name="Gilbert S.C."/>
            <person name="Witherden E.A."/>
            <person name="Didelot X."/>
            <person name="Beighton D."/>
        </authorList>
    </citation>
    <scope>NUCLEOTIDE SEQUENCE [LARGE SCALE GENOMIC DNA]</scope>
    <source>
        <strain evidence="8 9">S64C</strain>
    </source>
</reference>
<dbReference type="InterPro" id="IPR011611">
    <property type="entry name" value="PfkB_dom"/>
</dbReference>
<dbReference type="EMBL" id="MSGO01000038">
    <property type="protein sequence ID" value="OLL14261.1"/>
    <property type="molecule type" value="Genomic_DNA"/>
</dbReference>
<dbReference type="GO" id="GO:0005524">
    <property type="term" value="F:ATP binding"/>
    <property type="evidence" value="ECO:0007669"/>
    <property type="project" value="UniProtKB-KW"/>
</dbReference>
<evidence type="ECO:0000313" key="8">
    <source>
        <dbReference type="EMBL" id="OLL14261.1"/>
    </source>
</evidence>
<dbReference type="SUPFAM" id="SSF53613">
    <property type="entry name" value="Ribokinase-like"/>
    <property type="match status" value="1"/>
</dbReference>
<feature type="domain" description="Carbohydrate kinase PfkB" evidence="7">
    <location>
        <begin position="31"/>
        <end position="328"/>
    </location>
</feature>
<dbReference type="PANTHER" id="PTHR43085:SF49">
    <property type="entry name" value="5-DEHYDRO-2-DEOXYGLUCONOKINASE"/>
    <property type="match status" value="1"/>
</dbReference>
<dbReference type="GO" id="GO:0016301">
    <property type="term" value="F:kinase activity"/>
    <property type="evidence" value="ECO:0007669"/>
    <property type="project" value="UniProtKB-KW"/>
</dbReference>
<protein>
    <submittedName>
        <fullName evidence="8">5-dehydro-2-deoxygluconokinase</fullName>
    </submittedName>
</protein>
<evidence type="ECO:0000256" key="1">
    <source>
        <dbReference type="ARBA" id="ARBA00010688"/>
    </source>
</evidence>
<keyword evidence="2" id="KW-0808">Transferase</keyword>
<name>A0A1Q8HZJ5_9ACTO</name>
<evidence type="ECO:0000259" key="7">
    <source>
        <dbReference type="Pfam" id="PF00294"/>
    </source>
</evidence>
<evidence type="ECO:0000256" key="3">
    <source>
        <dbReference type="ARBA" id="ARBA00022741"/>
    </source>
</evidence>
<gene>
    <name evidence="8" type="ORF">BKH32_09115</name>
</gene>
<evidence type="ECO:0000313" key="9">
    <source>
        <dbReference type="Proteomes" id="UP000185736"/>
    </source>
</evidence>
<comment type="similarity">
    <text evidence="1">Belongs to the carbohydrate kinase PfkB family.</text>
</comment>
<dbReference type="NCBIfam" id="TIGR04382">
    <property type="entry name" value="myo_inos_iolC_N"/>
    <property type="match status" value="1"/>
</dbReference>
<dbReference type="Gene3D" id="2.20.150.10">
    <property type="entry name" value="putative 5-dehydro-2- deoxygluconokinase"/>
    <property type="match status" value="1"/>
</dbReference>
<dbReference type="InterPro" id="IPR050306">
    <property type="entry name" value="PfkB_Carbo_kinase"/>
</dbReference>
<evidence type="ECO:0000256" key="5">
    <source>
        <dbReference type="ARBA" id="ARBA00022840"/>
    </source>
</evidence>
<accession>A0A1Q8HZJ5</accession>
<evidence type="ECO:0000256" key="2">
    <source>
        <dbReference type="ARBA" id="ARBA00022679"/>
    </source>
</evidence>
<dbReference type="Pfam" id="PF00294">
    <property type="entry name" value="PfkB"/>
    <property type="match status" value="1"/>
</dbReference>
<keyword evidence="4 8" id="KW-0418">Kinase</keyword>
<dbReference type="AlphaFoldDB" id="A0A1Q8HZJ5"/>
<keyword evidence="3" id="KW-0547">Nucleotide-binding</keyword>
<dbReference type="Gene3D" id="3.40.1190.20">
    <property type="match status" value="1"/>
</dbReference>
<dbReference type="RefSeq" id="WP_075249731.1">
    <property type="nucleotide sequence ID" value="NZ_MSGO01000038.1"/>
</dbReference>
<dbReference type="Proteomes" id="UP000185736">
    <property type="component" value="Unassembled WGS sequence"/>
</dbReference>
<feature type="compositionally biased region" description="Low complexity" evidence="6">
    <location>
        <begin position="1"/>
        <end position="20"/>
    </location>
</feature>
<dbReference type="InterPro" id="IPR029056">
    <property type="entry name" value="Ribokinase-like"/>
</dbReference>
<sequence>MMTATTATTKATEAVAPEGVPAGGGDDNRLDVLTIGRCGIDIYPLQVGVGLEDVESFGKFLGGSPTNVAVAAARYGHRSAVVTGVGNDPFGRFVRTEMRRLGVDDRHVVTKAAYNTPVTFCEIFPPDDFPLYFYREPSAPDLELTWEDLPLEAVRDASIFWISVTGLSKEPSRSAHHAALGTRDRRRFTIADLDYRPMFWKDKETAHREVAKILPKVTVAIGNREECEVAVGERDPERAADALLEAGVELAIVKQGLEGTLAKTRTERVEMPVTSVETKNGLGAGDAFGGAICHGLLSGWSLEKTIFAASTAGAIVSSRLECSTAMPTEPELLELMRARRDEVAPGLTDL</sequence>
<dbReference type="InterPro" id="IPR030830">
    <property type="entry name" value="Myo_inos_IolC"/>
</dbReference>
<dbReference type="CDD" id="cd01166">
    <property type="entry name" value="KdgK"/>
    <property type="match status" value="1"/>
</dbReference>
<feature type="region of interest" description="Disordered" evidence="6">
    <location>
        <begin position="1"/>
        <end position="23"/>
    </location>
</feature>
<comment type="caution">
    <text evidence="8">The sequence shown here is derived from an EMBL/GenBank/DDBJ whole genome shotgun (WGS) entry which is preliminary data.</text>
</comment>
<dbReference type="PANTHER" id="PTHR43085">
    <property type="entry name" value="HEXOKINASE FAMILY MEMBER"/>
    <property type="match status" value="1"/>
</dbReference>
<keyword evidence="5" id="KW-0067">ATP-binding</keyword>